<keyword evidence="2" id="KW-1185">Reference proteome</keyword>
<proteinExistence type="predicted"/>
<dbReference type="Proteomes" id="UP000547931">
    <property type="component" value="Unassembled WGS sequence"/>
</dbReference>
<accession>A0A7X5TNR2</accession>
<organism evidence="1 2">
    <name type="scientific">Photorhabdus stackebrandtii</name>
    <dbReference type="NCBI Taxonomy" id="1123042"/>
    <lineage>
        <taxon>Bacteria</taxon>
        <taxon>Pseudomonadati</taxon>
        <taxon>Pseudomonadota</taxon>
        <taxon>Gammaproteobacteria</taxon>
        <taxon>Enterobacterales</taxon>
        <taxon>Morganellaceae</taxon>
        <taxon>Photorhabdus</taxon>
    </lineage>
</organism>
<protein>
    <submittedName>
        <fullName evidence="1">Uncharacterized protein</fullName>
    </submittedName>
</protein>
<evidence type="ECO:0000313" key="2">
    <source>
        <dbReference type="Proteomes" id="UP000547931"/>
    </source>
</evidence>
<sequence>MREKHRKAWHAKWISKQGLKERLWTDKAIAEFLGKPLNAGPIMAWKREDVLKTEKSPAFKAWMVKRRA</sequence>
<reference evidence="1 2" key="1">
    <citation type="submission" date="2018-02" db="EMBL/GenBank/DDBJ databases">
        <authorList>
            <person name="Machado R.A."/>
        </authorList>
    </citation>
    <scope>NUCLEOTIDE SEQUENCE [LARGE SCALE GENOMIC DNA]</scope>
    <source>
        <strain evidence="1 2">DSM 23271</strain>
    </source>
</reference>
<evidence type="ECO:0000313" key="1">
    <source>
        <dbReference type="EMBL" id="NHB98702.1"/>
    </source>
</evidence>
<dbReference type="AlphaFoldDB" id="A0A7X5TNR2"/>
<dbReference type="EMBL" id="PUJV01000059">
    <property type="protein sequence ID" value="NHB98702.1"/>
    <property type="molecule type" value="Genomic_DNA"/>
</dbReference>
<name>A0A7X5TNR2_9GAMM</name>
<comment type="caution">
    <text evidence="1">The sequence shown here is derived from an EMBL/GenBank/DDBJ whole genome shotgun (WGS) entry which is preliminary data.</text>
</comment>
<gene>
    <name evidence="1" type="ORF">C5470_21210</name>
</gene>